<dbReference type="CDD" id="cd02955">
    <property type="entry name" value="SSP411"/>
    <property type="match status" value="1"/>
</dbReference>
<reference evidence="3" key="1">
    <citation type="submission" date="2016-10" db="EMBL/GenBank/DDBJ databases">
        <authorList>
            <person name="de Groot N.N."/>
        </authorList>
    </citation>
    <scope>NUCLEOTIDE SEQUENCE</scope>
</reference>
<dbReference type="GO" id="GO:0004798">
    <property type="term" value="F:dTMP kinase activity"/>
    <property type="evidence" value="ECO:0007669"/>
    <property type="project" value="UniProtKB-EC"/>
</dbReference>
<dbReference type="PIRSF" id="PIRSF006402">
    <property type="entry name" value="UCP006402_thioredoxin"/>
    <property type="match status" value="1"/>
</dbReference>
<gene>
    <name evidence="3" type="ORF">MNB_SUP05-10-699</name>
    <name evidence="4" type="ORF">MNB_SUP05-13-681</name>
</gene>
<dbReference type="Gene3D" id="2.60.40.1250">
    <property type="entry name" value="Thiol:disulfide interchange protein DsbD, N-terminal domain"/>
    <property type="match status" value="1"/>
</dbReference>
<dbReference type="Gene3D" id="1.50.10.20">
    <property type="match status" value="1"/>
</dbReference>
<dbReference type="Gene3D" id="3.40.30.10">
    <property type="entry name" value="Glutaredoxin"/>
    <property type="match status" value="1"/>
</dbReference>
<sequence>MFRLFLLLFFAPMMAFSHPISDLNEAYSNKGEDYQPRTQHLDKNGRAKFVNHLILSDSPYLLQHAHNPINWYSWSDEAFDKAKSENKMIFLSIGYATCHWCHVMEEESFDDLEVAALMNKHFIAIKVDREIQPDVDATFMNIAQLTSGSGGWPLNVFLTSDGRAFLTDTYITKDRLISVMPQLQHLWQNETGRITALTEQIDQMVKTVQSSQNNLRATALDEEIFEQTTQAILSTFDEIQGGFGEAPKFPQESIQLFLIDEQKRNPSKDKLTAITTTLDAMATGGFYDVIGGGFHRYSVDNAWMIPHFEKMLYNQAQLSLVYTRAYQLTQKPLYKRIAEQTLNYVLAELQDQHGGFTSATDADSEGEEGTFFVWSANELKSILTTKQFQLTSKWFDLSKHTEFEDKNVIRFYDVNQLQPSDYKAMDSLISTIYKARSQRIPPLTDDKVLLSWNALLIHSFLEAGQAFNNPHYLKVGVDTAKYLFDHFYQNEQLYRVSIDKGLSTSALFEDYAYFANALLAVFDQTHDSVWLGRAEQLVERMNEIFWDKQNFGFNMSAGKRNLNLSIKQFYDDALPSANGIAYQVLVKLSQRTSNKDYLTQAQQLLGVVSSFIKKGPYSYTSFVQGLNNATNGEVSAVQYAYDGRIRIHTQKLMNNQVLVDLSLDPIWHINSNQPLQDSLIATKVTNADTKNWTINNLTYPVGELAKLGFSKDKISIYKDKVKIKFDLINHSESYTPPTLELSLQACSDKVCLPPITVTLKP</sequence>
<dbReference type="InterPro" id="IPR008928">
    <property type="entry name" value="6-hairpin_glycosidase_sf"/>
</dbReference>
<accession>A0A1W1D616</accession>
<dbReference type="SUPFAM" id="SSF52833">
    <property type="entry name" value="Thioredoxin-like"/>
    <property type="match status" value="1"/>
</dbReference>
<feature type="domain" description="Thiol:disulfide interchange protein DsbD N-terminal" evidence="2">
    <location>
        <begin position="654"/>
        <end position="758"/>
    </location>
</feature>
<evidence type="ECO:0000259" key="1">
    <source>
        <dbReference type="Pfam" id="PF03190"/>
    </source>
</evidence>
<evidence type="ECO:0000313" key="4">
    <source>
        <dbReference type="EMBL" id="SFV80433.1"/>
    </source>
</evidence>
<dbReference type="AlphaFoldDB" id="A0A1W1D616"/>
<keyword evidence="3" id="KW-0418">Kinase</keyword>
<proteinExistence type="predicted"/>
<dbReference type="InterPro" id="IPR004879">
    <property type="entry name" value="Ssp411-like_TRX"/>
</dbReference>
<name>A0A1W1D616_9ZZZZ</name>
<dbReference type="EC" id="2.7.4.9" evidence="3"/>
<dbReference type="InterPro" id="IPR036929">
    <property type="entry name" value="DsbDN_sf"/>
</dbReference>
<dbReference type="PANTHER" id="PTHR42899">
    <property type="entry name" value="SPERMATOGENESIS-ASSOCIATED PROTEIN 20"/>
    <property type="match status" value="1"/>
</dbReference>
<dbReference type="InterPro" id="IPR028250">
    <property type="entry name" value="DsbDN"/>
</dbReference>
<dbReference type="PANTHER" id="PTHR42899:SF1">
    <property type="entry name" value="SPERMATOGENESIS-ASSOCIATED PROTEIN 20"/>
    <property type="match status" value="1"/>
</dbReference>
<keyword evidence="3" id="KW-0808">Transferase</keyword>
<dbReference type="Pfam" id="PF03190">
    <property type="entry name" value="Thioredox_DsbH"/>
    <property type="match status" value="1"/>
</dbReference>
<dbReference type="EMBL" id="FPHU01000075">
    <property type="protein sequence ID" value="SFV80433.1"/>
    <property type="molecule type" value="Genomic_DNA"/>
</dbReference>
<dbReference type="GO" id="GO:0005975">
    <property type="term" value="P:carbohydrate metabolic process"/>
    <property type="evidence" value="ECO:0007669"/>
    <property type="project" value="InterPro"/>
</dbReference>
<dbReference type="SUPFAM" id="SSF48208">
    <property type="entry name" value="Six-hairpin glycosidases"/>
    <property type="match status" value="1"/>
</dbReference>
<dbReference type="Gene3D" id="1.50.10.10">
    <property type="match status" value="1"/>
</dbReference>
<evidence type="ECO:0000313" key="3">
    <source>
        <dbReference type="EMBL" id="SFV76069.1"/>
    </source>
</evidence>
<evidence type="ECO:0000259" key="2">
    <source>
        <dbReference type="Pfam" id="PF11412"/>
    </source>
</evidence>
<dbReference type="InterPro" id="IPR036249">
    <property type="entry name" value="Thioredoxin-like_sf"/>
</dbReference>
<dbReference type="EMBL" id="FPHQ01000031">
    <property type="protein sequence ID" value="SFV76069.1"/>
    <property type="molecule type" value="Genomic_DNA"/>
</dbReference>
<dbReference type="Pfam" id="PF11412">
    <property type="entry name" value="DsbD_N"/>
    <property type="match status" value="1"/>
</dbReference>
<organism evidence="3">
    <name type="scientific">hydrothermal vent metagenome</name>
    <dbReference type="NCBI Taxonomy" id="652676"/>
    <lineage>
        <taxon>unclassified sequences</taxon>
        <taxon>metagenomes</taxon>
        <taxon>ecological metagenomes</taxon>
    </lineage>
</organism>
<dbReference type="InterPro" id="IPR024705">
    <property type="entry name" value="Ssp411"/>
</dbReference>
<feature type="domain" description="Spermatogenesis-associated protein 20-like TRX" evidence="1">
    <location>
        <begin position="51"/>
        <end position="204"/>
    </location>
</feature>
<protein>
    <submittedName>
        <fullName evidence="3">Thymidylate kinase</fullName>
        <ecNumber evidence="3">2.7.4.9</ecNumber>
    </submittedName>
</protein>
<dbReference type="InterPro" id="IPR012341">
    <property type="entry name" value="6hp_glycosidase-like_sf"/>
</dbReference>